<accession>A0A238JK45</accession>
<organism evidence="2 3">
    <name type="scientific">Pelagimonas phthalicica</name>
    <dbReference type="NCBI Taxonomy" id="1037362"/>
    <lineage>
        <taxon>Bacteria</taxon>
        <taxon>Pseudomonadati</taxon>
        <taxon>Pseudomonadota</taxon>
        <taxon>Alphaproteobacteria</taxon>
        <taxon>Rhodobacterales</taxon>
        <taxon>Roseobacteraceae</taxon>
        <taxon>Pelagimonas</taxon>
    </lineage>
</organism>
<name>A0A238JK45_9RHOB</name>
<dbReference type="OrthoDB" id="9959678at2"/>
<keyword evidence="1" id="KW-1133">Transmembrane helix</keyword>
<feature type="transmembrane region" description="Helical" evidence="1">
    <location>
        <begin position="55"/>
        <end position="74"/>
    </location>
</feature>
<proteinExistence type="predicted"/>
<evidence type="ECO:0000256" key="1">
    <source>
        <dbReference type="SAM" id="Phobius"/>
    </source>
</evidence>
<keyword evidence="1" id="KW-0812">Transmembrane</keyword>
<evidence type="ECO:0000313" key="3">
    <source>
        <dbReference type="Proteomes" id="UP000225972"/>
    </source>
</evidence>
<dbReference type="RefSeq" id="WP_099248962.1">
    <property type="nucleotide sequence ID" value="NZ_FXXP01000003.1"/>
</dbReference>
<dbReference type="Proteomes" id="UP000225972">
    <property type="component" value="Unassembled WGS sequence"/>
</dbReference>
<keyword evidence="1" id="KW-0472">Membrane</keyword>
<gene>
    <name evidence="2" type="ORF">TRP8649_04297</name>
</gene>
<evidence type="ECO:0000313" key="2">
    <source>
        <dbReference type="EMBL" id="SMX30156.1"/>
    </source>
</evidence>
<keyword evidence="3" id="KW-1185">Reference proteome</keyword>
<feature type="transmembrane region" description="Helical" evidence="1">
    <location>
        <begin position="12"/>
        <end position="29"/>
    </location>
</feature>
<dbReference type="EMBL" id="FXXP01000003">
    <property type="protein sequence ID" value="SMX30156.1"/>
    <property type="molecule type" value="Genomic_DNA"/>
</dbReference>
<reference evidence="3" key="1">
    <citation type="submission" date="2017-05" db="EMBL/GenBank/DDBJ databases">
        <authorList>
            <person name="Rodrigo-Torres L."/>
            <person name="Arahal R. D."/>
            <person name="Lucena T."/>
        </authorList>
    </citation>
    <scope>NUCLEOTIDE SEQUENCE [LARGE SCALE GENOMIC DNA]</scope>
    <source>
        <strain evidence="3">CECT 8649</strain>
    </source>
</reference>
<sequence length="84" mass="9234">MDVQDCVNAAYPIPAALFFLGCIATSFYIKRKHQLGIGKTFKVLFGIERVRHDKVSTLLMLGTLFVPLALWLYLGKDCSAGIAG</sequence>
<dbReference type="AlphaFoldDB" id="A0A238JK45"/>
<protein>
    <submittedName>
        <fullName evidence="2">Uncharacterized protein</fullName>
    </submittedName>
</protein>